<gene>
    <name evidence="2" type="ORF">UFOVP601_35</name>
</gene>
<protein>
    <submittedName>
        <fullName evidence="2">HTH_XRE domain containing protein</fullName>
    </submittedName>
</protein>
<evidence type="ECO:0000259" key="1">
    <source>
        <dbReference type="PROSITE" id="PS50943"/>
    </source>
</evidence>
<name>A0A6J5MWY1_9CAUD</name>
<accession>A0A6J5MWY1</accession>
<dbReference type="PROSITE" id="PS50943">
    <property type="entry name" value="HTH_CROC1"/>
    <property type="match status" value="1"/>
</dbReference>
<dbReference type="GO" id="GO:0003677">
    <property type="term" value="F:DNA binding"/>
    <property type="evidence" value="ECO:0007669"/>
    <property type="project" value="InterPro"/>
</dbReference>
<dbReference type="SUPFAM" id="SSF47413">
    <property type="entry name" value="lambda repressor-like DNA-binding domains"/>
    <property type="match status" value="1"/>
</dbReference>
<sequence length="192" mass="21143">MNTLWFRNQLKDKHLSQRGLAKLLDVDSAAVSLMLRGRRRMTMSEAHRISNILALPVTEIMREAGIEVTDDVRRVPVAAFCDAHSTVQSLAKGTHDTVIGPPDVPADAYAVQVRASGSPQDGWLLYVSAAQQPPAERIDTLCVCALSDGGLVLAYVRRGYRRGAFNLIMLTDGRMQQDCSVTWASPVLWIKP</sequence>
<dbReference type="CDD" id="cd00093">
    <property type="entry name" value="HTH_XRE"/>
    <property type="match status" value="1"/>
</dbReference>
<reference evidence="2" key="1">
    <citation type="submission" date="2020-04" db="EMBL/GenBank/DDBJ databases">
        <authorList>
            <person name="Chiriac C."/>
            <person name="Salcher M."/>
            <person name="Ghai R."/>
            <person name="Kavagutti S V."/>
        </authorList>
    </citation>
    <scope>NUCLEOTIDE SEQUENCE</scope>
</reference>
<dbReference type="SMART" id="SM00530">
    <property type="entry name" value="HTH_XRE"/>
    <property type="match status" value="1"/>
</dbReference>
<dbReference type="InterPro" id="IPR010982">
    <property type="entry name" value="Lambda_DNA-bd_dom_sf"/>
</dbReference>
<feature type="domain" description="HTH cro/C1-type" evidence="1">
    <location>
        <begin position="6"/>
        <end position="60"/>
    </location>
</feature>
<evidence type="ECO:0000313" key="2">
    <source>
        <dbReference type="EMBL" id="CAB4151805.1"/>
    </source>
</evidence>
<dbReference type="InterPro" id="IPR001387">
    <property type="entry name" value="Cro/C1-type_HTH"/>
</dbReference>
<dbReference type="Gene3D" id="1.10.260.40">
    <property type="entry name" value="lambda repressor-like DNA-binding domains"/>
    <property type="match status" value="1"/>
</dbReference>
<dbReference type="EMBL" id="LR796569">
    <property type="protein sequence ID" value="CAB4151805.1"/>
    <property type="molecule type" value="Genomic_DNA"/>
</dbReference>
<proteinExistence type="predicted"/>
<organism evidence="2">
    <name type="scientific">uncultured Caudovirales phage</name>
    <dbReference type="NCBI Taxonomy" id="2100421"/>
    <lineage>
        <taxon>Viruses</taxon>
        <taxon>Duplodnaviria</taxon>
        <taxon>Heunggongvirae</taxon>
        <taxon>Uroviricota</taxon>
        <taxon>Caudoviricetes</taxon>
        <taxon>Peduoviridae</taxon>
        <taxon>Maltschvirus</taxon>
        <taxon>Maltschvirus maltsch</taxon>
    </lineage>
</organism>